<dbReference type="RefSeq" id="WP_072756636.1">
    <property type="nucleotide sequence ID" value="NZ_FQUK01000060.1"/>
</dbReference>
<dbReference type="STRING" id="213588.SAMN02745204_02265"/>
<dbReference type="AlphaFoldDB" id="A0A1M5AQB6"/>
<dbReference type="Proteomes" id="UP000242857">
    <property type="component" value="Unassembled WGS sequence"/>
</dbReference>
<evidence type="ECO:0000313" key="2">
    <source>
        <dbReference type="EMBL" id="SHF32375.1"/>
    </source>
</evidence>
<name>A0A1M5AQB6_9GAMM</name>
<organism evidence="2 3">
    <name type="scientific">Thermomonas hydrothermalis</name>
    <dbReference type="NCBI Taxonomy" id="213588"/>
    <lineage>
        <taxon>Bacteria</taxon>
        <taxon>Pseudomonadati</taxon>
        <taxon>Pseudomonadota</taxon>
        <taxon>Gammaproteobacteria</taxon>
        <taxon>Lysobacterales</taxon>
        <taxon>Lysobacteraceae</taxon>
        <taxon>Thermomonas</taxon>
    </lineage>
</organism>
<dbReference type="CDD" id="cd00093">
    <property type="entry name" value="HTH_XRE"/>
    <property type="match status" value="1"/>
</dbReference>
<dbReference type="OrthoDB" id="6301640at2"/>
<protein>
    <submittedName>
        <fullName evidence="2">Helix-turn-helix</fullName>
    </submittedName>
</protein>
<keyword evidence="3" id="KW-1185">Reference proteome</keyword>
<feature type="domain" description="HTH cro/C1-type" evidence="1">
    <location>
        <begin position="23"/>
        <end position="70"/>
    </location>
</feature>
<dbReference type="EMBL" id="FQUK01000060">
    <property type="protein sequence ID" value="SHF32375.1"/>
    <property type="molecule type" value="Genomic_DNA"/>
</dbReference>
<dbReference type="GO" id="GO:0003677">
    <property type="term" value="F:DNA binding"/>
    <property type="evidence" value="ECO:0007669"/>
    <property type="project" value="InterPro"/>
</dbReference>
<dbReference type="InterPro" id="IPR001387">
    <property type="entry name" value="Cro/C1-type_HTH"/>
</dbReference>
<proteinExistence type="predicted"/>
<gene>
    <name evidence="2" type="ORF">SAMN02745204_02265</name>
</gene>
<dbReference type="SMART" id="SM00530">
    <property type="entry name" value="HTH_XRE"/>
    <property type="match status" value="1"/>
</dbReference>
<dbReference type="InterPro" id="IPR010982">
    <property type="entry name" value="Lambda_DNA-bd_dom_sf"/>
</dbReference>
<accession>A0A1M5AQB6</accession>
<evidence type="ECO:0000259" key="1">
    <source>
        <dbReference type="PROSITE" id="PS50943"/>
    </source>
</evidence>
<dbReference type="PROSITE" id="PS50943">
    <property type="entry name" value="HTH_CROC1"/>
    <property type="match status" value="1"/>
</dbReference>
<dbReference type="SUPFAM" id="SSF47413">
    <property type="entry name" value="lambda repressor-like DNA-binding domains"/>
    <property type="match status" value="1"/>
</dbReference>
<evidence type="ECO:0000313" key="3">
    <source>
        <dbReference type="Proteomes" id="UP000242857"/>
    </source>
</evidence>
<dbReference type="Gene3D" id="1.10.260.40">
    <property type="entry name" value="lambda repressor-like DNA-binding domains"/>
    <property type="match status" value="1"/>
</dbReference>
<dbReference type="Pfam" id="PF01381">
    <property type="entry name" value="HTH_3"/>
    <property type="match status" value="1"/>
</dbReference>
<sequence>MKKTHIASIDSFLIPPVATPEEVRIKRQQMGLLQRELADLLGVTEFSVYRWETGKRSITPAHTQRLREVFAEWHAKQRAKAKSAT</sequence>
<reference evidence="3" key="1">
    <citation type="submission" date="2016-11" db="EMBL/GenBank/DDBJ databases">
        <authorList>
            <person name="Varghese N."/>
            <person name="Submissions S."/>
        </authorList>
    </citation>
    <scope>NUCLEOTIDE SEQUENCE [LARGE SCALE GENOMIC DNA]</scope>
    <source>
        <strain evidence="3">DSM 14834</strain>
    </source>
</reference>